<keyword evidence="3" id="KW-1185">Reference proteome</keyword>
<gene>
    <name evidence="2" type="ORF">ACFSJC_02665</name>
</gene>
<feature type="compositionally biased region" description="Basic and acidic residues" evidence="1">
    <location>
        <begin position="19"/>
        <end position="33"/>
    </location>
</feature>
<organism evidence="2 3">
    <name type="scientific">Thiorhodococcus fuscus</name>
    <dbReference type="NCBI Taxonomy" id="527200"/>
    <lineage>
        <taxon>Bacteria</taxon>
        <taxon>Pseudomonadati</taxon>
        <taxon>Pseudomonadota</taxon>
        <taxon>Gammaproteobacteria</taxon>
        <taxon>Chromatiales</taxon>
        <taxon>Chromatiaceae</taxon>
        <taxon>Thiorhodococcus</taxon>
    </lineage>
</organism>
<evidence type="ECO:0000256" key="1">
    <source>
        <dbReference type="SAM" id="MobiDB-lite"/>
    </source>
</evidence>
<reference evidence="3" key="1">
    <citation type="journal article" date="2019" name="Int. J. Syst. Evol. Microbiol.">
        <title>The Global Catalogue of Microorganisms (GCM) 10K type strain sequencing project: providing services to taxonomists for standard genome sequencing and annotation.</title>
        <authorList>
            <consortium name="The Broad Institute Genomics Platform"/>
            <consortium name="The Broad Institute Genome Sequencing Center for Infectious Disease"/>
            <person name="Wu L."/>
            <person name="Ma J."/>
        </authorList>
    </citation>
    <scope>NUCLEOTIDE SEQUENCE [LARGE SCALE GENOMIC DNA]</scope>
    <source>
        <strain evidence="3">KACC 12597</strain>
    </source>
</reference>
<sequence length="44" mass="4954">MTKERKSNKEAKKKPGQTLKEKRNAKKNKEESKTLLGNVKGGLV</sequence>
<feature type="compositionally biased region" description="Basic and acidic residues" evidence="1">
    <location>
        <begin position="1"/>
        <end position="10"/>
    </location>
</feature>
<evidence type="ECO:0000313" key="3">
    <source>
        <dbReference type="Proteomes" id="UP001597337"/>
    </source>
</evidence>
<name>A0ABW4Y3K1_9GAMM</name>
<evidence type="ECO:0000313" key="2">
    <source>
        <dbReference type="EMBL" id="MFD2110742.1"/>
    </source>
</evidence>
<proteinExistence type="predicted"/>
<protein>
    <submittedName>
        <fullName evidence="2">Uncharacterized protein</fullName>
    </submittedName>
</protein>
<dbReference type="RefSeq" id="WP_386022813.1">
    <property type="nucleotide sequence ID" value="NZ_JBHUHX010000004.1"/>
</dbReference>
<dbReference type="Proteomes" id="UP001597337">
    <property type="component" value="Unassembled WGS sequence"/>
</dbReference>
<dbReference type="EMBL" id="JBHUHX010000004">
    <property type="protein sequence ID" value="MFD2110742.1"/>
    <property type="molecule type" value="Genomic_DNA"/>
</dbReference>
<accession>A0ABW4Y3K1</accession>
<comment type="caution">
    <text evidence="2">The sequence shown here is derived from an EMBL/GenBank/DDBJ whole genome shotgun (WGS) entry which is preliminary data.</text>
</comment>
<feature type="region of interest" description="Disordered" evidence="1">
    <location>
        <begin position="1"/>
        <end position="44"/>
    </location>
</feature>